<evidence type="ECO:0000313" key="15">
    <source>
        <dbReference type="Proteomes" id="UP001633002"/>
    </source>
</evidence>
<feature type="compositionally biased region" description="Polar residues" evidence="11">
    <location>
        <begin position="1549"/>
        <end position="1598"/>
    </location>
</feature>
<dbReference type="PROSITE" id="PS50026">
    <property type="entry name" value="EGF_3"/>
    <property type="match status" value="1"/>
</dbReference>
<keyword evidence="15" id="KW-1185">Reference proteome</keyword>
<reference evidence="14 15" key="1">
    <citation type="submission" date="2024-09" db="EMBL/GenBank/DDBJ databases">
        <title>Chromosome-scale assembly of Riccia sorocarpa.</title>
        <authorList>
            <person name="Paukszto L."/>
        </authorList>
    </citation>
    <scope>NUCLEOTIDE SEQUENCE [LARGE SCALE GENOMIC DNA]</scope>
    <source>
        <strain evidence="14">LP-2024</strain>
        <tissue evidence="14">Aerial parts of the thallus</tissue>
    </source>
</reference>
<feature type="region of interest" description="Disordered" evidence="11">
    <location>
        <begin position="1282"/>
        <end position="1309"/>
    </location>
</feature>
<organism evidence="14 15">
    <name type="scientific">Riccia sorocarpa</name>
    <dbReference type="NCBI Taxonomy" id="122646"/>
    <lineage>
        <taxon>Eukaryota</taxon>
        <taxon>Viridiplantae</taxon>
        <taxon>Streptophyta</taxon>
        <taxon>Embryophyta</taxon>
        <taxon>Marchantiophyta</taxon>
        <taxon>Marchantiopsida</taxon>
        <taxon>Marchantiidae</taxon>
        <taxon>Marchantiales</taxon>
        <taxon>Ricciaceae</taxon>
        <taxon>Riccia</taxon>
    </lineage>
</organism>
<dbReference type="Gene3D" id="2.10.25.10">
    <property type="entry name" value="Laminin"/>
    <property type="match status" value="1"/>
</dbReference>
<feature type="region of interest" description="Disordered" evidence="11">
    <location>
        <begin position="1543"/>
        <end position="1598"/>
    </location>
</feature>
<dbReference type="CDD" id="cd04077">
    <property type="entry name" value="Peptidases_S8_PCSK9_ProteinaseK_like"/>
    <property type="match status" value="1"/>
</dbReference>
<evidence type="ECO:0000256" key="12">
    <source>
        <dbReference type="SAM" id="SignalP"/>
    </source>
</evidence>
<dbReference type="InterPro" id="IPR034193">
    <property type="entry name" value="PCSK9_ProteinaseK-like"/>
</dbReference>
<keyword evidence="6" id="KW-0677">Repeat</keyword>
<dbReference type="InterPro" id="IPR015500">
    <property type="entry name" value="Peptidase_S8_subtilisin-rel"/>
</dbReference>
<keyword evidence="7 10" id="KW-0378">Hydrolase</keyword>
<dbReference type="PROSITE" id="PS50092">
    <property type="entry name" value="TSP1"/>
    <property type="match status" value="3"/>
</dbReference>
<dbReference type="SMART" id="SM00209">
    <property type="entry name" value="TSP1"/>
    <property type="match status" value="3"/>
</dbReference>
<dbReference type="Gene3D" id="2.20.100.10">
    <property type="entry name" value="Thrombospondin type-1 (TSP1) repeat"/>
    <property type="match status" value="3"/>
</dbReference>
<evidence type="ECO:0000256" key="9">
    <source>
        <dbReference type="PROSITE-ProRule" id="PRU00076"/>
    </source>
</evidence>
<dbReference type="PROSITE" id="PS00137">
    <property type="entry name" value="SUBTILASE_HIS"/>
    <property type="match status" value="1"/>
</dbReference>
<keyword evidence="9" id="KW-1015">Disulfide bond</keyword>
<dbReference type="Pfam" id="PF19030">
    <property type="entry name" value="TSP1_ADAMTS"/>
    <property type="match status" value="3"/>
</dbReference>
<dbReference type="Pfam" id="PF23106">
    <property type="entry name" value="EGF_Teneurin"/>
    <property type="match status" value="1"/>
</dbReference>
<dbReference type="PROSITE" id="PS00136">
    <property type="entry name" value="SUBTILASE_ASP"/>
    <property type="match status" value="1"/>
</dbReference>
<dbReference type="InterPro" id="IPR002049">
    <property type="entry name" value="LE_dom"/>
</dbReference>
<accession>A0ABD3H5K6</accession>
<dbReference type="PROSITE" id="PS51892">
    <property type="entry name" value="SUBTILASE"/>
    <property type="match status" value="1"/>
</dbReference>
<evidence type="ECO:0000256" key="2">
    <source>
        <dbReference type="ARBA" id="ARBA00011073"/>
    </source>
</evidence>
<evidence type="ECO:0000256" key="6">
    <source>
        <dbReference type="ARBA" id="ARBA00022737"/>
    </source>
</evidence>
<dbReference type="PROSITE" id="PS01248">
    <property type="entry name" value="EGF_LAM_1"/>
    <property type="match status" value="1"/>
</dbReference>
<dbReference type="GO" id="GO:0006508">
    <property type="term" value="P:proteolysis"/>
    <property type="evidence" value="ECO:0007669"/>
    <property type="project" value="UniProtKB-KW"/>
</dbReference>
<dbReference type="SUPFAM" id="SSF52743">
    <property type="entry name" value="Subtilisin-like"/>
    <property type="match status" value="1"/>
</dbReference>
<evidence type="ECO:0000256" key="4">
    <source>
        <dbReference type="ARBA" id="ARBA00022670"/>
    </source>
</evidence>
<dbReference type="InterPro" id="IPR000742">
    <property type="entry name" value="EGF"/>
</dbReference>
<feature type="active site" description="Charge relay system" evidence="10">
    <location>
        <position position="196"/>
    </location>
</feature>
<feature type="chain" id="PRO_5044894649" description="EGF-like domain-containing protein" evidence="12">
    <location>
        <begin position="29"/>
        <end position="1598"/>
    </location>
</feature>
<feature type="compositionally biased region" description="Basic and acidic residues" evidence="11">
    <location>
        <begin position="1389"/>
        <end position="1429"/>
    </location>
</feature>
<comment type="caution">
    <text evidence="14">The sequence shown here is derived from an EMBL/GenBank/DDBJ whole genome shotgun (WGS) entry which is preliminary data.</text>
</comment>
<keyword evidence="3" id="KW-0964">Secreted</keyword>
<feature type="compositionally biased region" description="Basic and acidic residues" evidence="11">
    <location>
        <begin position="1322"/>
        <end position="1332"/>
    </location>
</feature>
<feature type="active site" description="Charge relay system" evidence="10">
    <location>
        <position position="243"/>
    </location>
</feature>
<dbReference type="Proteomes" id="UP001633002">
    <property type="component" value="Unassembled WGS sequence"/>
</dbReference>
<dbReference type="GO" id="GO:0004252">
    <property type="term" value="F:serine-type endopeptidase activity"/>
    <property type="evidence" value="ECO:0007669"/>
    <property type="project" value="UniProtKB-UniRule"/>
</dbReference>
<evidence type="ECO:0000256" key="8">
    <source>
        <dbReference type="ARBA" id="ARBA00022825"/>
    </source>
</evidence>
<keyword evidence="8 10" id="KW-0720">Serine protease</keyword>
<feature type="signal peptide" evidence="12">
    <location>
        <begin position="1"/>
        <end position="28"/>
    </location>
</feature>
<keyword evidence="5 12" id="KW-0732">Signal</keyword>
<dbReference type="PROSITE" id="PS00022">
    <property type="entry name" value="EGF_1"/>
    <property type="match status" value="2"/>
</dbReference>
<dbReference type="GO" id="GO:0005576">
    <property type="term" value="C:extracellular region"/>
    <property type="evidence" value="ECO:0007669"/>
    <property type="project" value="UniProtKB-SubCell"/>
</dbReference>
<dbReference type="CDD" id="cd00055">
    <property type="entry name" value="EGF_Lam"/>
    <property type="match status" value="1"/>
</dbReference>
<name>A0ABD3H5K6_9MARC</name>
<dbReference type="EMBL" id="JBJQOH010000006">
    <property type="protein sequence ID" value="KAL3685630.1"/>
    <property type="molecule type" value="Genomic_DNA"/>
</dbReference>
<dbReference type="InterPro" id="IPR000884">
    <property type="entry name" value="TSP1_rpt"/>
</dbReference>
<dbReference type="InterPro" id="IPR050131">
    <property type="entry name" value="Peptidase_S8_subtilisin-like"/>
</dbReference>
<dbReference type="InterPro" id="IPR000209">
    <property type="entry name" value="Peptidase_S8/S53_dom"/>
</dbReference>
<feature type="compositionally biased region" description="Polar residues" evidence="11">
    <location>
        <begin position="1372"/>
        <end position="1388"/>
    </location>
</feature>
<gene>
    <name evidence="14" type="ORF">R1sor_003652</name>
</gene>
<dbReference type="FunFam" id="2.20.100.10:FF:000005">
    <property type="entry name" value="ADAM metallopeptidase with thrombospondin type 1 motif 9"/>
    <property type="match status" value="1"/>
</dbReference>
<dbReference type="InterPro" id="IPR036852">
    <property type="entry name" value="Peptidase_S8/S53_dom_sf"/>
</dbReference>
<evidence type="ECO:0000256" key="10">
    <source>
        <dbReference type="PROSITE-ProRule" id="PRU01240"/>
    </source>
</evidence>
<comment type="similarity">
    <text evidence="2 10">Belongs to the peptidase S8 family.</text>
</comment>
<evidence type="ECO:0000256" key="1">
    <source>
        <dbReference type="ARBA" id="ARBA00004613"/>
    </source>
</evidence>
<dbReference type="InterPro" id="IPR022398">
    <property type="entry name" value="Peptidase_S8_His-AS"/>
</dbReference>
<feature type="active site" description="Charge relay system" evidence="10">
    <location>
        <position position="396"/>
    </location>
</feature>
<dbReference type="PANTHER" id="PTHR43806">
    <property type="entry name" value="PEPTIDASE S8"/>
    <property type="match status" value="1"/>
</dbReference>
<dbReference type="Pfam" id="PF00082">
    <property type="entry name" value="Peptidase_S8"/>
    <property type="match status" value="1"/>
</dbReference>
<evidence type="ECO:0000313" key="14">
    <source>
        <dbReference type="EMBL" id="KAL3685630.1"/>
    </source>
</evidence>
<feature type="domain" description="EGF-like" evidence="13">
    <location>
        <begin position="1159"/>
        <end position="1193"/>
    </location>
</feature>
<comment type="caution">
    <text evidence="9">Lacks conserved residue(s) required for the propagation of feature annotation.</text>
</comment>
<dbReference type="PANTHER" id="PTHR43806:SF11">
    <property type="entry name" value="CEREVISIN-RELATED"/>
    <property type="match status" value="1"/>
</dbReference>
<dbReference type="Gene3D" id="3.40.50.200">
    <property type="entry name" value="Peptidase S8/S53 domain"/>
    <property type="match status" value="1"/>
</dbReference>
<feature type="compositionally biased region" description="Gly residues" evidence="11">
    <location>
        <begin position="1355"/>
        <end position="1364"/>
    </location>
</feature>
<evidence type="ECO:0000256" key="3">
    <source>
        <dbReference type="ARBA" id="ARBA00022525"/>
    </source>
</evidence>
<evidence type="ECO:0000256" key="5">
    <source>
        <dbReference type="ARBA" id="ARBA00022729"/>
    </source>
</evidence>
<sequence length="1598" mass="169963">MEARRPRAPATILLSWLFLVVLVVPGIAQDATHQTPQNYRDCYLGKGLAELYNCGKIHDTSGNGLVHLNNITTFGRYLIKLRTNETAKTVNTICSRAESRNPGMYSGTCVYKYTTVWVGMLMRITGGNLSLLVTKEAPYIDYVEVDGTVRVCAGTVQGNPPSWGLDRIDHWPGQELLNGLFASSASGTGVHVYVLDTGIRCSHKEFHYQDERVNTTTGVPYTRCLAGFDGVNDSIGTNDCNGHGTHVAGIVGGVSTGVAKDVFLHPVRILGCDGSGTYGAMVAGLEWVAANLIRPAVLLLPVSTKASITIDQAISNMINMSGILAIAAAGNFMQEACNYSPARAASVITVGSTNPLNEMSWFSNFGPCTTMFAPGESVYSAYLRNDTSYATLSGTSMACSFVAGAAALYLSQNSLASPLDVRQSLMDATESNAVSATNLKPGTTTRLLNTNSKQIFYRISPRSFQNATENTTYPIVVSLVMKPATMVSLTPTIDSDVGYFTPEHLVFYSDATWSSLQTINLTLLPSSDFLDHFATVQWAFTSKDTRFIATPESSVIVQDSVYDYGKLGMRNLSLIASNDDYCGSKSMLFDVRLLAGHVYIIMIDGYRGDGGSLEIYVNGPGSPPVPTIGTLPASIPVMLSSFSARNPSNKIMCTEWAGADCQPAPTPFPIQAEFFWSPVRWGPCDKHCGGGLQQAVMKCFTGNYSSVDDWNCALIPVPTAYQVCNLVACSNYTIFEGPWGECSRSCGGGVQSRHVICMDSLGNTAHPDRCGGEAEFDKLQSCNVQACNTTWWGTGSWNYCNVPCEGGKRFRDVFCVSDGLVVDNATCDPLLAPLNDLACNTQPCQTYAWLVSRWGDSPYGVTTAKSRSVVCVDGGGKTVADRFCDQDSKPRNISTACLQPSVSCDVCSYNNCSGNGVCKNGTCSCSDKWTGDYCEKPKACKGNPMGYLKDGSVDCCPFTAIDVNQRCCLVPQAKIDRCCPSIRDEKGICCLSGILDECYVCDGDGTTCATNVSVLAILDDGLDVTRNASVDWKGFMIKFLMKVASKLNIAAEGIVLTGVRTMNTLTGDCTTSEEIQLGCLGAATQQLLAVFNFSVLPIPLFIQGLKIQEVQRVTRAGLCGNGICERGERCNHNGQSSATDGPCCAADCPYVPVSCPITLHGPRKNLPCSMNGLCLDASGQCDCFDGYQGEACDMCLTGYNKLADGQCVMVPSASMMKNLTTGFLKASMQNNGPPPQGGGSPVGTIIILMVCGGVVYMCWRTYGESITATPAAQGALQALGLRPATPSQNGEDLHLGGPTERGLPSYESSVVDRQARRISLKEERREAVEERRKSRSLTPEHSFMKKSLMAAPDYMGGGGGGSGGQSRRLSDVSPSDTLTSEQNIQSEADSYKDEEFNLRKYGRNEDYNQRNNAKEDSGFRPFGRDEEQGYNKTYSSPAAIFAGGSPGNQSPSNFYAEGLNTLSSTSVFGGGSNLSSATNFFGGGPNAAPPANFSGASSNAPSSGNFFGGSSTASTFGKLFGGGSNAPSTGNFFGGSSNAPPSGNFFAGGSNSPSTANFSGGSKAPSSTNLFAGRSNAPSSTNFFSSGGRNSPSESDIL</sequence>
<evidence type="ECO:0000256" key="7">
    <source>
        <dbReference type="ARBA" id="ARBA00022801"/>
    </source>
</evidence>
<dbReference type="PRINTS" id="PR00723">
    <property type="entry name" value="SUBTILISIN"/>
</dbReference>
<dbReference type="SUPFAM" id="SSF82895">
    <property type="entry name" value="TSP-1 type 1 repeat"/>
    <property type="match status" value="3"/>
</dbReference>
<dbReference type="FunFam" id="3.40.50.200:FF:000016">
    <property type="entry name" value="Proprotein convertase subtilisin/kexin type 9"/>
    <property type="match status" value="1"/>
</dbReference>
<feature type="disulfide bond" evidence="9">
    <location>
        <begin position="1183"/>
        <end position="1192"/>
    </location>
</feature>
<dbReference type="InterPro" id="IPR023827">
    <property type="entry name" value="Peptidase_S8_Asp-AS"/>
</dbReference>
<dbReference type="SMART" id="SM00181">
    <property type="entry name" value="EGF"/>
    <property type="match status" value="2"/>
</dbReference>
<evidence type="ECO:0000259" key="13">
    <source>
        <dbReference type="PROSITE" id="PS50026"/>
    </source>
</evidence>
<keyword evidence="4 10" id="KW-0645">Protease</keyword>
<keyword evidence="9" id="KW-0245">EGF-like domain</keyword>
<protein>
    <recommendedName>
        <fullName evidence="13">EGF-like domain-containing protein</fullName>
    </recommendedName>
</protein>
<comment type="subcellular location">
    <subcellularLocation>
        <location evidence="1">Secreted</location>
    </subcellularLocation>
</comment>
<evidence type="ECO:0000256" key="11">
    <source>
        <dbReference type="SAM" id="MobiDB-lite"/>
    </source>
</evidence>
<proteinExistence type="inferred from homology"/>
<feature type="region of interest" description="Disordered" evidence="11">
    <location>
        <begin position="1322"/>
        <end position="1430"/>
    </location>
</feature>
<dbReference type="InterPro" id="IPR036383">
    <property type="entry name" value="TSP1_rpt_sf"/>
</dbReference>